<dbReference type="GO" id="GO:0003904">
    <property type="term" value="F:deoxyribodipyrimidine photo-lyase activity"/>
    <property type="evidence" value="ECO:0007669"/>
    <property type="project" value="UniProtKB-EC"/>
</dbReference>
<dbReference type="InterPro" id="IPR002081">
    <property type="entry name" value="Cryptochrome/DNA_photolyase_1"/>
</dbReference>
<proteinExistence type="predicted"/>
<dbReference type="Pfam" id="PF03441">
    <property type="entry name" value="FAD_binding_7"/>
    <property type="match status" value="1"/>
</dbReference>
<feature type="domain" description="Photolyase/cryptochrome alpha/beta" evidence="5">
    <location>
        <begin position="5"/>
        <end position="140"/>
    </location>
</feature>
<dbReference type="InterPro" id="IPR005101">
    <property type="entry name" value="Cryptochr/Photolyase_FAD-bd"/>
</dbReference>
<dbReference type="EMBL" id="JBHUMB010000005">
    <property type="protein sequence ID" value="MFD2742031.1"/>
    <property type="molecule type" value="Genomic_DNA"/>
</dbReference>
<evidence type="ECO:0000313" key="6">
    <source>
        <dbReference type="EMBL" id="MFD2742031.1"/>
    </source>
</evidence>
<dbReference type="SUPFAM" id="SSF48173">
    <property type="entry name" value="Cryptochrome/photolyase FAD-binding domain"/>
    <property type="match status" value="1"/>
</dbReference>
<name>A0ABW5UA64_9SPHI</name>
<gene>
    <name evidence="6" type="ORF">ACFSQ6_01335</name>
</gene>
<dbReference type="Gene3D" id="1.25.40.80">
    <property type="match status" value="1"/>
</dbReference>
<reference evidence="7" key="1">
    <citation type="journal article" date="2019" name="Int. J. Syst. Evol. Microbiol.">
        <title>The Global Catalogue of Microorganisms (GCM) 10K type strain sequencing project: providing services to taxonomists for standard genome sequencing and annotation.</title>
        <authorList>
            <consortium name="The Broad Institute Genomics Platform"/>
            <consortium name="The Broad Institute Genome Sequencing Center for Infectious Disease"/>
            <person name="Wu L."/>
            <person name="Ma J."/>
        </authorList>
    </citation>
    <scope>NUCLEOTIDE SEQUENCE [LARGE SCALE GENOMIC DNA]</scope>
    <source>
        <strain evidence="7">KCTC 42247</strain>
    </source>
</reference>
<dbReference type="PROSITE" id="PS51645">
    <property type="entry name" value="PHR_CRY_ALPHA_BETA"/>
    <property type="match status" value="1"/>
</dbReference>
<keyword evidence="6" id="KW-0456">Lyase</keyword>
<evidence type="ECO:0000256" key="1">
    <source>
        <dbReference type="ARBA" id="ARBA00001932"/>
    </source>
</evidence>
<comment type="caution">
    <text evidence="6">The sequence shown here is derived from an EMBL/GenBank/DDBJ whole genome shotgun (WGS) entry which is preliminary data.</text>
</comment>
<evidence type="ECO:0000256" key="4">
    <source>
        <dbReference type="ARBA" id="ARBA00022827"/>
    </source>
</evidence>
<evidence type="ECO:0000259" key="5">
    <source>
        <dbReference type="PROSITE" id="PS51645"/>
    </source>
</evidence>
<comment type="cofactor">
    <cofactor evidence="1">
        <name>(6R)-5,10-methylene-5,6,7,8-tetrahydrofolate</name>
        <dbReference type="ChEBI" id="CHEBI:15636"/>
    </cofactor>
</comment>
<comment type="cofactor">
    <cofactor evidence="2">
        <name>FAD</name>
        <dbReference type="ChEBI" id="CHEBI:57692"/>
    </cofactor>
</comment>
<evidence type="ECO:0000256" key="2">
    <source>
        <dbReference type="ARBA" id="ARBA00001974"/>
    </source>
</evidence>
<dbReference type="InterPro" id="IPR036155">
    <property type="entry name" value="Crypto/Photolyase_N_sf"/>
</dbReference>
<dbReference type="Pfam" id="PF00875">
    <property type="entry name" value="DNA_photolyase"/>
    <property type="match status" value="1"/>
</dbReference>
<dbReference type="InterPro" id="IPR014729">
    <property type="entry name" value="Rossmann-like_a/b/a_fold"/>
</dbReference>
<dbReference type="EC" id="4.1.99.3" evidence="6"/>
<dbReference type="InterPro" id="IPR006050">
    <property type="entry name" value="DNA_photolyase_N"/>
</dbReference>
<dbReference type="InterPro" id="IPR036134">
    <property type="entry name" value="Crypto/Photolyase_FAD-like_sf"/>
</dbReference>
<evidence type="ECO:0000313" key="7">
    <source>
        <dbReference type="Proteomes" id="UP001597418"/>
    </source>
</evidence>
<keyword evidence="7" id="KW-1185">Reference proteome</keyword>
<organism evidence="6 7">
    <name type="scientific">Sphingobacterium populi</name>
    <dbReference type="NCBI Taxonomy" id="1812824"/>
    <lineage>
        <taxon>Bacteria</taxon>
        <taxon>Pseudomonadati</taxon>
        <taxon>Bacteroidota</taxon>
        <taxon>Sphingobacteriia</taxon>
        <taxon>Sphingobacteriales</taxon>
        <taxon>Sphingobacteriaceae</taxon>
        <taxon>Sphingobacterium</taxon>
    </lineage>
</organism>
<sequence length="423" mass="48647">MDKKKVVLVWFRNDLRLHDNEILLEAVQKADLVIPVYCFDPRYYNTNKYGGKNTGALRAQFILETVQSFKESLRDLGGDLLTYYGYPEEIIPRLAVKYDADEVYHHREVAQRETQISEKVESALWQSCRINLKHFIGHTMYHKEDLPFPIRDIPESFTLFKKKVERESQVRPVLPAIDQILIPNHLESTEIPSLATLGFSEQEVDSIAGKKLIGGEQNGLKNLEMILEDAYKGFHDFTLISPYMATGVLSPILVYHRLHAAMTPTNKKRLERRTARLFWRDYFRFMLKKYPNVYFKLSGHHGTTTPERANVLDEADWKSGHTGESFIDETIDILKSTGNLPSEARTVLSLYLIQETNCSWLESAAFFEEYLLDYNPATTYGIWSHVAGVGTSKKDNLTGISWKEALAKHYPKGLQYTQNPSKA</sequence>
<dbReference type="PANTHER" id="PTHR11455:SF22">
    <property type="entry name" value="CRYPTOCHROME DASH"/>
    <property type="match status" value="1"/>
</dbReference>
<evidence type="ECO:0000256" key="3">
    <source>
        <dbReference type="ARBA" id="ARBA00022630"/>
    </source>
</evidence>
<dbReference type="SUPFAM" id="SSF52425">
    <property type="entry name" value="Cryptochrome/photolyase, N-terminal domain"/>
    <property type="match status" value="1"/>
</dbReference>
<keyword evidence="3" id="KW-0285">Flavoprotein</keyword>
<dbReference type="RefSeq" id="WP_380883466.1">
    <property type="nucleotide sequence ID" value="NZ_JBHUMB010000005.1"/>
</dbReference>
<keyword evidence="4" id="KW-0274">FAD</keyword>
<dbReference type="PANTHER" id="PTHR11455">
    <property type="entry name" value="CRYPTOCHROME"/>
    <property type="match status" value="1"/>
</dbReference>
<accession>A0ABW5UA64</accession>
<protein>
    <submittedName>
        <fullName evidence="6">Deoxyribodipyrimidine photo-lyase</fullName>
        <ecNumber evidence="6">4.1.99.3</ecNumber>
    </submittedName>
</protein>
<dbReference type="Gene3D" id="3.40.50.620">
    <property type="entry name" value="HUPs"/>
    <property type="match status" value="1"/>
</dbReference>
<dbReference type="Proteomes" id="UP001597418">
    <property type="component" value="Unassembled WGS sequence"/>
</dbReference>
<dbReference type="Gene3D" id="1.10.579.10">
    <property type="entry name" value="DNA Cyclobutane Dipyrimidine Photolyase, subunit A, domain 3"/>
    <property type="match status" value="1"/>
</dbReference>